<dbReference type="SUPFAM" id="SSF82861">
    <property type="entry name" value="Mechanosensitive channel protein MscS (YggB), transmembrane region"/>
    <property type="match status" value="1"/>
</dbReference>
<evidence type="ECO:0000313" key="10">
    <source>
        <dbReference type="EMBL" id="MFD2615274.1"/>
    </source>
</evidence>
<dbReference type="InterPro" id="IPR010920">
    <property type="entry name" value="LSM_dom_sf"/>
</dbReference>
<accession>A0ABW5PL66</accession>
<dbReference type="Gene3D" id="1.10.287.1260">
    <property type="match status" value="1"/>
</dbReference>
<evidence type="ECO:0000256" key="4">
    <source>
        <dbReference type="ARBA" id="ARBA00022692"/>
    </source>
</evidence>
<evidence type="ECO:0000259" key="9">
    <source>
        <dbReference type="Pfam" id="PF21088"/>
    </source>
</evidence>
<evidence type="ECO:0000256" key="1">
    <source>
        <dbReference type="ARBA" id="ARBA00004651"/>
    </source>
</evidence>
<dbReference type="PANTHER" id="PTHR30460:SF0">
    <property type="entry name" value="MODERATE CONDUCTANCE MECHANOSENSITIVE CHANNEL YBIO"/>
    <property type="match status" value="1"/>
</dbReference>
<dbReference type="InterPro" id="IPR023408">
    <property type="entry name" value="MscS_beta-dom_sf"/>
</dbReference>
<dbReference type="Proteomes" id="UP001597541">
    <property type="component" value="Unassembled WGS sequence"/>
</dbReference>
<feature type="domain" description="Mechanosensitive ion channel MscS" evidence="8">
    <location>
        <begin position="120"/>
        <end position="184"/>
    </location>
</feature>
<dbReference type="RefSeq" id="WP_377607017.1">
    <property type="nucleotide sequence ID" value="NZ_JBHUME010000019.1"/>
</dbReference>
<keyword evidence="5 7" id="KW-1133">Transmembrane helix</keyword>
<evidence type="ECO:0000256" key="2">
    <source>
        <dbReference type="ARBA" id="ARBA00008017"/>
    </source>
</evidence>
<keyword evidence="11" id="KW-1185">Reference proteome</keyword>
<proteinExistence type="inferred from homology"/>
<dbReference type="InterPro" id="IPR011014">
    <property type="entry name" value="MscS_channel_TM-2"/>
</dbReference>
<dbReference type="InterPro" id="IPR049142">
    <property type="entry name" value="MS_channel_1st"/>
</dbReference>
<comment type="subcellular location">
    <subcellularLocation>
        <location evidence="1">Cell membrane</location>
        <topology evidence="1">Multi-pass membrane protein</topology>
    </subcellularLocation>
</comment>
<evidence type="ECO:0000259" key="8">
    <source>
        <dbReference type="Pfam" id="PF00924"/>
    </source>
</evidence>
<keyword evidence="3" id="KW-1003">Cell membrane</keyword>
<dbReference type="EMBL" id="JBHUME010000019">
    <property type="protein sequence ID" value="MFD2615274.1"/>
    <property type="molecule type" value="Genomic_DNA"/>
</dbReference>
<dbReference type="Gene3D" id="2.30.30.60">
    <property type="match status" value="1"/>
</dbReference>
<feature type="domain" description="Mechanosensitive ion channel transmembrane helices 2/3" evidence="9">
    <location>
        <begin position="79"/>
        <end position="119"/>
    </location>
</feature>
<dbReference type="Pfam" id="PF21088">
    <property type="entry name" value="MS_channel_1st"/>
    <property type="match status" value="1"/>
</dbReference>
<dbReference type="Pfam" id="PF00924">
    <property type="entry name" value="MS_channel_2nd"/>
    <property type="match status" value="1"/>
</dbReference>
<organism evidence="10 11">
    <name type="scientific">Paenibacillus gansuensis</name>
    <dbReference type="NCBI Taxonomy" id="306542"/>
    <lineage>
        <taxon>Bacteria</taxon>
        <taxon>Bacillati</taxon>
        <taxon>Bacillota</taxon>
        <taxon>Bacilli</taxon>
        <taxon>Bacillales</taxon>
        <taxon>Paenibacillaceae</taxon>
        <taxon>Paenibacillus</taxon>
    </lineage>
</organism>
<dbReference type="PANTHER" id="PTHR30460">
    <property type="entry name" value="MODERATE CONDUCTANCE MECHANOSENSITIVE CHANNEL YBIO"/>
    <property type="match status" value="1"/>
</dbReference>
<comment type="caution">
    <text evidence="10">The sequence shown here is derived from an EMBL/GenBank/DDBJ whole genome shotgun (WGS) entry which is preliminary data.</text>
</comment>
<keyword evidence="4 7" id="KW-0812">Transmembrane</keyword>
<evidence type="ECO:0000256" key="7">
    <source>
        <dbReference type="SAM" id="Phobius"/>
    </source>
</evidence>
<feature type="transmembrane region" description="Helical" evidence="7">
    <location>
        <begin position="71"/>
        <end position="94"/>
    </location>
</feature>
<dbReference type="Gene3D" id="3.30.70.100">
    <property type="match status" value="1"/>
</dbReference>
<keyword evidence="6 7" id="KW-0472">Membrane</keyword>
<dbReference type="SUPFAM" id="SSF50182">
    <property type="entry name" value="Sm-like ribonucleoproteins"/>
    <property type="match status" value="1"/>
</dbReference>
<dbReference type="InterPro" id="IPR006685">
    <property type="entry name" value="MscS_channel_2nd"/>
</dbReference>
<gene>
    <name evidence="10" type="ORF">ACFSUF_22995</name>
</gene>
<feature type="transmembrane region" description="Helical" evidence="7">
    <location>
        <begin position="24"/>
        <end position="50"/>
    </location>
</feature>
<name>A0ABW5PL66_9BACL</name>
<evidence type="ECO:0000313" key="11">
    <source>
        <dbReference type="Proteomes" id="UP001597541"/>
    </source>
</evidence>
<dbReference type="SUPFAM" id="SSF82689">
    <property type="entry name" value="Mechanosensitive channel protein MscS (YggB), C-terminal domain"/>
    <property type="match status" value="1"/>
</dbReference>
<evidence type="ECO:0000256" key="5">
    <source>
        <dbReference type="ARBA" id="ARBA00022989"/>
    </source>
</evidence>
<reference evidence="11" key="1">
    <citation type="journal article" date="2019" name="Int. J. Syst. Evol. Microbiol.">
        <title>The Global Catalogue of Microorganisms (GCM) 10K type strain sequencing project: providing services to taxonomists for standard genome sequencing and annotation.</title>
        <authorList>
            <consortium name="The Broad Institute Genomics Platform"/>
            <consortium name="The Broad Institute Genome Sequencing Center for Infectious Disease"/>
            <person name="Wu L."/>
            <person name="Ma J."/>
        </authorList>
    </citation>
    <scope>NUCLEOTIDE SEQUENCE [LARGE SCALE GENOMIC DNA]</scope>
    <source>
        <strain evidence="11">KCTC 3950</strain>
    </source>
</reference>
<evidence type="ECO:0000256" key="6">
    <source>
        <dbReference type="ARBA" id="ARBA00023136"/>
    </source>
</evidence>
<feature type="transmembrane region" description="Helical" evidence="7">
    <location>
        <begin position="100"/>
        <end position="122"/>
    </location>
</feature>
<protein>
    <submittedName>
        <fullName evidence="10">Mechanosensitive ion channel family protein</fullName>
    </submittedName>
</protein>
<dbReference type="InterPro" id="IPR045276">
    <property type="entry name" value="YbiO_bact"/>
</dbReference>
<sequence>MNALGKWKPEDYWNNLTSIETWQLVGWVVLKIVIIIILGRVLVNIAFKILDQAMKEREHTRLKIDTRRTHTIVKLVKNIVSSTVYFIIILLVLSEIGINLAPLLAGAGVLGLAIGFGAQTLVKDIITGFFIIFEDQFAVGDTIQTGTYKGTVEVIGLRTTRLKSWTGEVHFIPNGSIVQVTNYSLNNSIAVVDITIPNDIHVDSAIEAIKETVAKEFEKSEDMVRQPEVLGIQSVGTAEVVVRITAECRTNTHMAVSRLLNAEIKRAMDEVKAGADLKGDVY</sequence>
<dbReference type="InterPro" id="IPR011066">
    <property type="entry name" value="MscS_channel_C_sf"/>
</dbReference>
<evidence type="ECO:0000256" key="3">
    <source>
        <dbReference type="ARBA" id="ARBA00022475"/>
    </source>
</evidence>
<comment type="similarity">
    <text evidence="2">Belongs to the MscS (TC 1.A.23) family.</text>
</comment>